<dbReference type="InterPro" id="IPR051673">
    <property type="entry name" value="SSDNA_exonuclease_RecJ"/>
</dbReference>
<dbReference type="InterPro" id="IPR001667">
    <property type="entry name" value="DDH_dom"/>
</dbReference>
<evidence type="ECO:0000259" key="8">
    <source>
        <dbReference type="Pfam" id="PF17768"/>
    </source>
</evidence>
<keyword evidence="4" id="KW-0378">Hydrolase</keyword>
<dbReference type="Gene3D" id="3.10.310.30">
    <property type="match status" value="1"/>
</dbReference>
<keyword evidence="3" id="KW-0540">Nuclease</keyword>
<evidence type="ECO:0000256" key="2">
    <source>
        <dbReference type="ARBA" id="ARBA00019841"/>
    </source>
</evidence>
<dbReference type="Gene3D" id="3.90.1640.30">
    <property type="match status" value="1"/>
</dbReference>
<evidence type="ECO:0000313" key="9">
    <source>
        <dbReference type="EMBL" id="OIP94907.1"/>
    </source>
</evidence>
<feature type="domain" description="RecJ OB" evidence="8">
    <location>
        <begin position="450"/>
        <end position="556"/>
    </location>
</feature>
<dbReference type="InterPro" id="IPR004610">
    <property type="entry name" value="RecJ"/>
</dbReference>
<accession>A0A1J5IDQ5</accession>
<sequence>MQQKRWVVADKAPDEVLQELSSYGSLAAQLMFNRGITTKADAEAYLNPSLSQLHDPYLLCDMDKAVERILKAREAKEKVAVFGDYDVDGVASTVLLTQVFRQIGLETRPYIPERMSEGYGLNLDAMELLAREGITLIVTVDCGISGGAEIIRAAELGIDVIVTDHHHVTGELPAAYAVIDPKREDCGYPYPDLAGVGLAYKLAEAVRRTVSFGYEHDPFDLVALATIADIAPLTGENRTLVALGLAAINRTKRPGLLALIDCADIKRGTVDSYHVGFYLGPRLNAAGRLTHAKQALELLMADEDSLALKLARELTLLNKDRQDLTVSIVEQAKAEIEKQLGNKVFVISGESWPSGIVGLVAGRICESYYRPVFVLEKGEMTSRGSARSIAGFHVAEALTECRDLLNRFGGHALAGGFEIDNVKLPEFIDRLEAIAERTLDAESLTAQLRIDAEAPLNSVTYDLWRTTERMRPFGYHNPSPVFMASRVGMRYLKKIGAQQNHLKLVVEQGSCKLQAVGFNLGELFGVLSQEPYADIVFSVDENEWEGVKSLQLKLKDIRPAGSSFANDIPSR</sequence>
<dbReference type="PANTHER" id="PTHR30255">
    <property type="entry name" value="SINGLE-STRANDED-DNA-SPECIFIC EXONUCLEASE RECJ"/>
    <property type="match status" value="1"/>
</dbReference>
<dbReference type="InterPro" id="IPR041122">
    <property type="entry name" value="RecJ_OB"/>
</dbReference>
<dbReference type="GO" id="GO:0006310">
    <property type="term" value="P:DNA recombination"/>
    <property type="evidence" value="ECO:0007669"/>
    <property type="project" value="InterPro"/>
</dbReference>
<proteinExistence type="inferred from homology"/>
<dbReference type="Pfam" id="PF01368">
    <property type="entry name" value="DHH"/>
    <property type="match status" value="1"/>
</dbReference>
<organism evidence="9 10">
    <name type="scientific">Candidatus Wirthbacteria bacterium CG2_30_54_11</name>
    <dbReference type="NCBI Taxonomy" id="1817892"/>
    <lineage>
        <taxon>Bacteria</taxon>
        <taxon>Candidatus Wirthbacteria</taxon>
    </lineage>
</organism>
<dbReference type="GO" id="GO:0003676">
    <property type="term" value="F:nucleic acid binding"/>
    <property type="evidence" value="ECO:0007669"/>
    <property type="project" value="InterPro"/>
</dbReference>
<dbReference type="GO" id="GO:0008409">
    <property type="term" value="F:5'-3' exonuclease activity"/>
    <property type="evidence" value="ECO:0007669"/>
    <property type="project" value="InterPro"/>
</dbReference>
<feature type="domain" description="DDH" evidence="6">
    <location>
        <begin position="78"/>
        <end position="225"/>
    </location>
</feature>
<evidence type="ECO:0000256" key="3">
    <source>
        <dbReference type="ARBA" id="ARBA00022722"/>
    </source>
</evidence>
<dbReference type="STRING" id="1817892.AUK40_06570"/>
<evidence type="ECO:0000313" key="10">
    <source>
        <dbReference type="Proteomes" id="UP000183245"/>
    </source>
</evidence>
<keyword evidence="5 9" id="KW-0269">Exonuclease</keyword>
<dbReference type="Pfam" id="PF17768">
    <property type="entry name" value="RecJ_OB"/>
    <property type="match status" value="1"/>
</dbReference>
<dbReference type="AlphaFoldDB" id="A0A1J5IDQ5"/>
<dbReference type="EMBL" id="MNZT01000122">
    <property type="protein sequence ID" value="OIP94907.1"/>
    <property type="molecule type" value="Genomic_DNA"/>
</dbReference>
<protein>
    <recommendedName>
        <fullName evidence="2">Single-stranded-DNA-specific exonuclease RecJ</fullName>
    </recommendedName>
</protein>
<evidence type="ECO:0000256" key="5">
    <source>
        <dbReference type="ARBA" id="ARBA00022839"/>
    </source>
</evidence>
<comment type="caution">
    <text evidence="9">The sequence shown here is derived from an EMBL/GenBank/DDBJ whole genome shotgun (WGS) entry which is preliminary data.</text>
</comment>
<dbReference type="NCBIfam" id="TIGR00644">
    <property type="entry name" value="recJ"/>
    <property type="match status" value="1"/>
</dbReference>
<comment type="similarity">
    <text evidence="1">Belongs to the RecJ family.</text>
</comment>
<dbReference type="Pfam" id="PF02272">
    <property type="entry name" value="DHHA1"/>
    <property type="match status" value="1"/>
</dbReference>
<dbReference type="GO" id="GO:0006281">
    <property type="term" value="P:DNA repair"/>
    <property type="evidence" value="ECO:0007669"/>
    <property type="project" value="InterPro"/>
</dbReference>
<dbReference type="InterPro" id="IPR003156">
    <property type="entry name" value="DHHA1_dom"/>
</dbReference>
<gene>
    <name evidence="9" type="ORF">AUK40_06570</name>
</gene>
<feature type="domain" description="DHHA1" evidence="7">
    <location>
        <begin position="342"/>
        <end position="435"/>
    </location>
</feature>
<evidence type="ECO:0000256" key="4">
    <source>
        <dbReference type="ARBA" id="ARBA00022801"/>
    </source>
</evidence>
<evidence type="ECO:0000259" key="7">
    <source>
        <dbReference type="Pfam" id="PF02272"/>
    </source>
</evidence>
<evidence type="ECO:0000259" key="6">
    <source>
        <dbReference type="Pfam" id="PF01368"/>
    </source>
</evidence>
<name>A0A1J5IDQ5_9BACT</name>
<dbReference type="Proteomes" id="UP000183245">
    <property type="component" value="Unassembled WGS sequence"/>
</dbReference>
<reference evidence="9 10" key="1">
    <citation type="journal article" date="2016" name="Environ. Microbiol.">
        <title>Genomic resolution of a cold subsurface aquifer community provides metabolic insights for novel microbes adapted to high CO concentrations.</title>
        <authorList>
            <person name="Probst A.J."/>
            <person name="Castelle C.J."/>
            <person name="Singh A."/>
            <person name="Brown C.T."/>
            <person name="Anantharaman K."/>
            <person name="Sharon I."/>
            <person name="Hug L.A."/>
            <person name="Burstein D."/>
            <person name="Emerson J.B."/>
            <person name="Thomas B.C."/>
            <person name="Banfield J.F."/>
        </authorList>
    </citation>
    <scope>NUCLEOTIDE SEQUENCE [LARGE SCALE GENOMIC DNA]</scope>
    <source>
        <strain evidence="9">CG2_30_54_11</strain>
    </source>
</reference>
<dbReference type="PANTHER" id="PTHR30255:SF2">
    <property type="entry name" value="SINGLE-STRANDED-DNA-SPECIFIC EXONUCLEASE RECJ"/>
    <property type="match status" value="1"/>
</dbReference>
<dbReference type="SUPFAM" id="SSF64182">
    <property type="entry name" value="DHH phosphoesterases"/>
    <property type="match status" value="1"/>
</dbReference>
<dbReference type="InterPro" id="IPR038763">
    <property type="entry name" value="DHH_sf"/>
</dbReference>
<evidence type="ECO:0000256" key="1">
    <source>
        <dbReference type="ARBA" id="ARBA00005915"/>
    </source>
</evidence>